<dbReference type="InterPro" id="IPR051594">
    <property type="entry name" value="KRIT1/FRMD8"/>
</dbReference>
<evidence type="ECO:0000313" key="3">
    <source>
        <dbReference type="EnsemblMetazoa" id="RPRC001630-PA"/>
    </source>
</evidence>
<dbReference type="PANTHER" id="PTHR13283:SF10">
    <property type="entry name" value="FERM DOMAIN-CONTAINING PROTEIN 8"/>
    <property type="match status" value="1"/>
</dbReference>
<dbReference type="InParanoid" id="T1HC68"/>
<dbReference type="Pfam" id="PF00373">
    <property type="entry name" value="FERM_M"/>
    <property type="match status" value="1"/>
</dbReference>
<dbReference type="AlphaFoldDB" id="T1HC68"/>
<protein>
    <recommendedName>
        <fullName evidence="1">FERM domain-containing protein 8</fullName>
    </recommendedName>
</protein>
<organism evidence="3 4">
    <name type="scientific">Rhodnius prolixus</name>
    <name type="common">Triatomid bug</name>
    <dbReference type="NCBI Taxonomy" id="13249"/>
    <lineage>
        <taxon>Eukaryota</taxon>
        <taxon>Metazoa</taxon>
        <taxon>Ecdysozoa</taxon>
        <taxon>Arthropoda</taxon>
        <taxon>Hexapoda</taxon>
        <taxon>Insecta</taxon>
        <taxon>Pterygota</taxon>
        <taxon>Neoptera</taxon>
        <taxon>Paraneoptera</taxon>
        <taxon>Hemiptera</taxon>
        <taxon>Heteroptera</taxon>
        <taxon>Panheteroptera</taxon>
        <taxon>Cimicomorpha</taxon>
        <taxon>Reduviidae</taxon>
        <taxon>Triatominae</taxon>
        <taxon>Rhodnius</taxon>
    </lineage>
</organism>
<name>T1HC68_RHOPR</name>
<dbReference type="PROSITE" id="PS50057">
    <property type="entry name" value="FERM_3"/>
    <property type="match status" value="1"/>
</dbReference>
<feature type="domain" description="FERM" evidence="2">
    <location>
        <begin position="101"/>
        <end position="429"/>
    </location>
</feature>
<dbReference type="GO" id="GO:0090090">
    <property type="term" value="P:negative regulation of canonical Wnt signaling pathway"/>
    <property type="evidence" value="ECO:0007669"/>
    <property type="project" value="TreeGrafter"/>
</dbReference>
<reference evidence="3" key="1">
    <citation type="submission" date="2015-05" db="UniProtKB">
        <authorList>
            <consortium name="EnsemblMetazoa"/>
        </authorList>
    </citation>
    <scope>IDENTIFICATION</scope>
</reference>
<dbReference type="SUPFAM" id="SSF47031">
    <property type="entry name" value="Second domain of FERM"/>
    <property type="match status" value="1"/>
</dbReference>
<accession>T1HC68</accession>
<dbReference type="Pfam" id="PF24522">
    <property type="entry name" value="KRIT1_FRMD8_FERM_C"/>
    <property type="match status" value="1"/>
</dbReference>
<sequence length="429" mass="49685">MSLSGSDKEHQNGEAHSFVTVIPVEYSRHRGFLQPPDQYSDFKPRETTDHEHIECSPCIKYPQIEEIGVHPKIYKSNYETNSEWEKSSGQKEPVYSTFQSMKVCVYMMTDVALKMEIEDGANATVFELVQSIVSEEQLRIPRIAGTIFTLWMTSGLLELQLKAHHKPLSIRAKWPALLNKYAHASESRDERILELLYAEAKYNILEGRYPCEVSQYIMLGSIQARIELGPYNPQFHTLHFFREQHGRFLPVHMRNGSWNSWLRLSGKDTPEVRLLEHYRRLPDRKLHKKYLEFCWTLPYYGGLFRSAFFQGQIEQPVRGLTSLITHQDIPVLVGINAQGVYIINNVQCTLLVGLKYEELCWDFAKPSQEDNPDCLPCLFLQFRVVENGTRVSKILQIFSKQVAVLVRWGLGPSVTKITHHPSRCIHRSF</sequence>
<dbReference type="VEuPathDB" id="VectorBase:RPRC001630"/>
<dbReference type="InterPro" id="IPR035963">
    <property type="entry name" value="FERM_2"/>
</dbReference>
<dbReference type="CDD" id="cd14473">
    <property type="entry name" value="FERM_B-lobe"/>
    <property type="match status" value="1"/>
</dbReference>
<dbReference type="InterPro" id="IPR000299">
    <property type="entry name" value="FERM_domain"/>
</dbReference>
<keyword evidence="4" id="KW-1185">Reference proteome</keyword>
<proteinExistence type="predicted"/>
<dbReference type="HOGENOM" id="CLU_032351_1_0_1"/>
<dbReference type="STRING" id="13249.T1HC68"/>
<evidence type="ECO:0000313" key="4">
    <source>
        <dbReference type="Proteomes" id="UP000015103"/>
    </source>
</evidence>
<evidence type="ECO:0000259" key="2">
    <source>
        <dbReference type="PROSITE" id="PS50057"/>
    </source>
</evidence>
<dbReference type="Gene3D" id="1.20.80.10">
    <property type="match status" value="1"/>
</dbReference>
<dbReference type="PANTHER" id="PTHR13283">
    <property type="entry name" value="KREV INTERACTION TRAPPED 1-RELATED"/>
    <property type="match status" value="1"/>
</dbReference>
<dbReference type="InterPro" id="IPR057096">
    <property type="entry name" value="KRIT1_FRMD8_FERM_C"/>
</dbReference>
<dbReference type="Proteomes" id="UP000015103">
    <property type="component" value="Unassembled WGS sequence"/>
</dbReference>
<dbReference type="Gene3D" id="2.30.29.30">
    <property type="entry name" value="Pleckstrin-homology domain (PH domain)/Phosphotyrosine-binding domain (PTB)"/>
    <property type="match status" value="1"/>
</dbReference>
<dbReference type="GO" id="GO:0005886">
    <property type="term" value="C:plasma membrane"/>
    <property type="evidence" value="ECO:0007669"/>
    <property type="project" value="TreeGrafter"/>
</dbReference>
<dbReference type="InterPro" id="IPR019748">
    <property type="entry name" value="FERM_central"/>
</dbReference>
<dbReference type="eggNOG" id="KOG4335">
    <property type="taxonomic scope" value="Eukaryota"/>
</dbReference>
<evidence type="ECO:0000256" key="1">
    <source>
        <dbReference type="ARBA" id="ARBA00039547"/>
    </source>
</evidence>
<dbReference type="InterPro" id="IPR011993">
    <property type="entry name" value="PH-like_dom_sf"/>
</dbReference>
<dbReference type="EnsemblMetazoa" id="RPRC001630-RA">
    <property type="protein sequence ID" value="RPRC001630-PA"/>
    <property type="gene ID" value="RPRC001630"/>
</dbReference>
<dbReference type="EMBL" id="ACPB03005951">
    <property type="status" value="NOT_ANNOTATED_CDS"/>
    <property type="molecule type" value="Genomic_DNA"/>
</dbReference>
<dbReference type="InterPro" id="IPR014352">
    <property type="entry name" value="FERM/acyl-CoA-bd_prot_sf"/>
</dbReference>
<dbReference type="Gene3D" id="3.10.20.90">
    <property type="entry name" value="Phosphatidylinositol 3-kinase Catalytic Subunit, Chain A, domain 1"/>
    <property type="match status" value="1"/>
</dbReference>
<dbReference type="OMA" id="RYLCDVE"/>